<feature type="non-terminal residue" evidence="2">
    <location>
        <position position="1"/>
    </location>
</feature>
<organism evidence="2 3">
    <name type="scientific">Diploptera punctata</name>
    <name type="common">Pacific beetle cockroach</name>
    <dbReference type="NCBI Taxonomy" id="6984"/>
    <lineage>
        <taxon>Eukaryota</taxon>
        <taxon>Metazoa</taxon>
        <taxon>Ecdysozoa</taxon>
        <taxon>Arthropoda</taxon>
        <taxon>Hexapoda</taxon>
        <taxon>Insecta</taxon>
        <taxon>Pterygota</taxon>
        <taxon>Neoptera</taxon>
        <taxon>Polyneoptera</taxon>
        <taxon>Dictyoptera</taxon>
        <taxon>Blattodea</taxon>
        <taxon>Blaberoidea</taxon>
        <taxon>Blaberidae</taxon>
        <taxon>Diplopterinae</taxon>
        <taxon>Diploptera</taxon>
    </lineage>
</organism>
<name>A0AAD7ZVF5_DIPPU</name>
<dbReference type="Proteomes" id="UP001233999">
    <property type="component" value="Unassembled WGS sequence"/>
</dbReference>
<evidence type="ECO:0000313" key="2">
    <source>
        <dbReference type="EMBL" id="KAJ9587421.1"/>
    </source>
</evidence>
<gene>
    <name evidence="2" type="ORF">L9F63_019051</name>
</gene>
<sequence>APQQRTSLFISYNQICSKCLRRKWDFILKELCNMCIFFVSVPLLVIAITTLAITTLAITTLAITTLAITTLDGYHNTGYHNTGLQFIGLDYRFIYPALAFSPVYKISELKIYIQHKVFGIFISGLLVLATGCTKNFAKCIPNLNQSQNIEKVSQQIQCFIRLCFLTFLMSP</sequence>
<dbReference type="AlphaFoldDB" id="A0AAD7ZVF5"/>
<feature type="transmembrane region" description="Helical" evidence="1">
    <location>
        <begin position="31"/>
        <end position="63"/>
    </location>
</feature>
<keyword evidence="1" id="KW-1133">Transmembrane helix</keyword>
<keyword evidence="1" id="KW-0812">Transmembrane</keyword>
<proteinExistence type="predicted"/>
<keyword evidence="1" id="KW-0472">Membrane</keyword>
<dbReference type="EMBL" id="JASPKZ010006439">
    <property type="protein sequence ID" value="KAJ9587421.1"/>
    <property type="molecule type" value="Genomic_DNA"/>
</dbReference>
<feature type="non-terminal residue" evidence="2">
    <location>
        <position position="171"/>
    </location>
</feature>
<evidence type="ECO:0000256" key="1">
    <source>
        <dbReference type="SAM" id="Phobius"/>
    </source>
</evidence>
<reference evidence="2" key="2">
    <citation type="submission" date="2023-05" db="EMBL/GenBank/DDBJ databases">
        <authorList>
            <person name="Fouks B."/>
        </authorList>
    </citation>
    <scope>NUCLEOTIDE SEQUENCE</scope>
    <source>
        <strain evidence="2">Stay&amp;Tobe</strain>
        <tissue evidence="2">Testes</tissue>
    </source>
</reference>
<evidence type="ECO:0000313" key="3">
    <source>
        <dbReference type="Proteomes" id="UP001233999"/>
    </source>
</evidence>
<comment type="caution">
    <text evidence="2">The sequence shown here is derived from an EMBL/GenBank/DDBJ whole genome shotgun (WGS) entry which is preliminary data.</text>
</comment>
<feature type="transmembrane region" description="Helical" evidence="1">
    <location>
        <begin position="116"/>
        <end position="137"/>
    </location>
</feature>
<reference evidence="2" key="1">
    <citation type="journal article" date="2023" name="IScience">
        <title>Live-bearing cockroach genome reveals convergent evolutionary mechanisms linked to viviparity in insects and beyond.</title>
        <authorList>
            <person name="Fouks B."/>
            <person name="Harrison M.C."/>
            <person name="Mikhailova A.A."/>
            <person name="Marchal E."/>
            <person name="English S."/>
            <person name="Carruthers M."/>
            <person name="Jennings E.C."/>
            <person name="Chiamaka E.L."/>
            <person name="Frigard R.A."/>
            <person name="Pippel M."/>
            <person name="Attardo G.M."/>
            <person name="Benoit J.B."/>
            <person name="Bornberg-Bauer E."/>
            <person name="Tobe S.S."/>
        </authorList>
    </citation>
    <scope>NUCLEOTIDE SEQUENCE</scope>
    <source>
        <strain evidence="2">Stay&amp;Tobe</strain>
    </source>
</reference>
<accession>A0AAD7ZVF5</accession>
<protein>
    <submittedName>
        <fullName evidence="2">Uncharacterized protein</fullName>
    </submittedName>
</protein>
<keyword evidence="3" id="KW-1185">Reference proteome</keyword>